<dbReference type="Proteomes" id="UP000176902">
    <property type="component" value="Unassembled WGS sequence"/>
</dbReference>
<name>A0A1F5JV86_9BACT</name>
<dbReference type="EMBL" id="MFCV01000026">
    <property type="protein sequence ID" value="OGE32401.1"/>
    <property type="molecule type" value="Genomic_DNA"/>
</dbReference>
<proteinExistence type="predicted"/>
<protein>
    <submittedName>
        <fullName evidence="1">Uncharacterized protein</fullName>
    </submittedName>
</protein>
<dbReference type="AlphaFoldDB" id="A0A1F5JV86"/>
<accession>A0A1F5JV86</accession>
<reference evidence="1 2" key="1">
    <citation type="journal article" date="2016" name="Nat. Commun.">
        <title>Thousands of microbial genomes shed light on interconnected biogeochemical processes in an aquifer system.</title>
        <authorList>
            <person name="Anantharaman K."/>
            <person name="Brown C.T."/>
            <person name="Hug L.A."/>
            <person name="Sharon I."/>
            <person name="Castelle C.J."/>
            <person name="Probst A.J."/>
            <person name="Thomas B.C."/>
            <person name="Singh A."/>
            <person name="Wilkins M.J."/>
            <person name="Karaoz U."/>
            <person name="Brodie E.L."/>
            <person name="Williams K.H."/>
            <person name="Hubbard S.S."/>
            <person name="Banfield J.F."/>
        </authorList>
    </citation>
    <scope>NUCLEOTIDE SEQUENCE [LARGE SCALE GENOMIC DNA]</scope>
</reference>
<dbReference type="STRING" id="1797768.A3C59_03845"/>
<evidence type="ECO:0000313" key="1">
    <source>
        <dbReference type="EMBL" id="OGE32401.1"/>
    </source>
</evidence>
<organism evidence="1 2">
    <name type="scientific">Candidatus Daviesbacteria bacterium RIFCSPHIGHO2_02_FULL_36_13</name>
    <dbReference type="NCBI Taxonomy" id="1797768"/>
    <lineage>
        <taxon>Bacteria</taxon>
        <taxon>Candidatus Daviesiibacteriota</taxon>
    </lineage>
</organism>
<evidence type="ECO:0000313" key="2">
    <source>
        <dbReference type="Proteomes" id="UP000176902"/>
    </source>
</evidence>
<comment type="caution">
    <text evidence="1">The sequence shown here is derived from an EMBL/GenBank/DDBJ whole genome shotgun (WGS) entry which is preliminary data.</text>
</comment>
<gene>
    <name evidence="1" type="ORF">A3C59_03845</name>
</gene>
<sequence>MKLKYNNSTQSGFFGTLQVQKSCLNFCEPYASCFEPEYNFEFEIWIKTLIVAFKKKDNASGII</sequence>